<dbReference type="OrthoDB" id="9810445at2"/>
<sequence length="477" mass="52112">MSLYPRLLQAITITLALAALSGCATNPATGGASVVVMSQGKEARIGDEMHRKILDDEAIYDDAELQAYVTRIGQRLAAQADRPDINFTFTVIDSPDINAFATPGGYVYVNRGLISYLDSEAELAGVLAHEIAHITARHAARQRAGSITNQVLAVTAGVLTGSRQIMDSATMYGTELVRGYGREHELEADGLGARYMHLSGYEPDALLEVIGVLKDQEQFQRVRAKTAGKPAGTYHGLYATHPRNDQRLQTVIRAANALESNSIPENPEQPGEFMRHTDGLVWGAASKREDDRYYHTKLGFTFAHPPGWQVASGSSAIVAKAPNGSASLTLTLQRLDPAQTPQQILETTAVGELDNRITLEQAGLEGYSAIARNATSARRLAVINHNWQYRFEGAAADFATADQDLLAIIESFRPLHPRERQQGTQRYLRYIQVPRGATMASLAASIQIPEAEAQLRLLNGLYPRGEPRTGDWLKIIQ</sequence>
<protein>
    <submittedName>
        <fullName evidence="9">Peptidase M48</fullName>
    </submittedName>
</protein>
<accession>A0A2N5Y0D9</accession>
<dbReference type="Pfam" id="PF01435">
    <property type="entry name" value="Peptidase_M48"/>
    <property type="match status" value="1"/>
</dbReference>
<comment type="cofactor">
    <cofactor evidence="1">
        <name>Zn(2+)</name>
        <dbReference type="ChEBI" id="CHEBI:29105"/>
    </cofactor>
</comment>
<evidence type="ECO:0000256" key="6">
    <source>
        <dbReference type="ARBA" id="ARBA00023049"/>
    </source>
</evidence>
<feature type="domain" description="Peptidase M48" evidence="8">
    <location>
        <begin position="66"/>
        <end position="251"/>
    </location>
</feature>
<feature type="signal peptide" evidence="7">
    <location>
        <begin position="1"/>
        <end position="18"/>
    </location>
</feature>
<keyword evidence="5" id="KW-0862">Zinc</keyword>
<keyword evidence="7" id="KW-0732">Signal</keyword>
<evidence type="ECO:0000256" key="2">
    <source>
        <dbReference type="ARBA" id="ARBA00022670"/>
    </source>
</evidence>
<dbReference type="GO" id="GO:0046872">
    <property type="term" value="F:metal ion binding"/>
    <property type="evidence" value="ECO:0007669"/>
    <property type="project" value="UniProtKB-KW"/>
</dbReference>
<dbReference type="Gene3D" id="3.30.2010.10">
    <property type="entry name" value="Metalloproteases ('zincins'), catalytic domain"/>
    <property type="match status" value="1"/>
</dbReference>
<evidence type="ECO:0000256" key="4">
    <source>
        <dbReference type="ARBA" id="ARBA00022801"/>
    </source>
</evidence>
<dbReference type="PANTHER" id="PTHR22726">
    <property type="entry name" value="METALLOENDOPEPTIDASE OMA1"/>
    <property type="match status" value="1"/>
</dbReference>
<keyword evidence="3" id="KW-0479">Metal-binding</keyword>
<evidence type="ECO:0000313" key="10">
    <source>
        <dbReference type="Proteomes" id="UP000234845"/>
    </source>
</evidence>
<dbReference type="CDD" id="cd07333">
    <property type="entry name" value="M48C_bepA_like"/>
    <property type="match status" value="1"/>
</dbReference>
<keyword evidence="2" id="KW-0645">Protease</keyword>
<reference evidence="10" key="1">
    <citation type="submission" date="2017-11" db="EMBL/GenBank/DDBJ databases">
        <title>The draft genome sequence of Chromatocurvus sp. F02.</title>
        <authorList>
            <person name="Du Z.-J."/>
            <person name="Chang Y.-Q."/>
        </authorList>
    </citation>
    <scope>NUCLEOTIDE SEQUENCE [LARGE SCALE GENOMIC DNA]</scope>
    <source>
        <strain evidence="10">F02</strain>
    </source>
</reference>
<dbReference type="InterPro" id="IPR001915">
    <property type="entry name" value="Peptidase_M48"/>
</dbReference>
<dbReference type="EMBL" id="PKLZ01000010">
    <property type="protein sequence ID" value="PLW81858.1"/>
    <property type="molecule type" value="Genomic_DNA"/>
</dbReference>
<evidence type="ECO:0000259" key="8">
    <source>
        <dbReference type="Pfam" id="PF01435"/>
    </source>
</evidence>
<dbReference type="GO" id="GO:0016020">
    <property type="term" value="C:membrane"/>
    <property type="evidence" value="ECO:0007669"/>
    <property type="project" value="TreeGrafter"/>
</dbReference>
<keyword evidence="4" id="KW-0378">Hydrolase</keyword>
<dbReference type="RefSeq" id="WP_101522140.1">
    <property type="nucleotide sequence ID" value="NZ_PKLZ01000010.1"/>
</dbReference>
<dbReference type="PANTHER" id="PTHR22726:SF24">
    <property type="entry name" value="M48 FAMILY METALLOPEPTIDASE"/>
    <property type="match status" value="1"/>
</dbReference>
<dbReference type="InterPro" id="IPR051156">
    <property type="entry name" value="Mito/Outer_Membr_Metalloprot"/>
</dbReference>
<dbReference type="GO" id="GO:0004222">
    <property type="term" value="F:metalloendopeptidase activity"/>
    <property type="evidence" value="ECO:0007669"/>
    <property type="project" value="InterPro"/>
</dbReference>
<dbReference type="AlphaFoldDB" id="A0A2N5Y0D9"/>
<comment type="caution">
    <text evidence="9">The sequence shown here is derived from an EMBL/GenBank/DDBJ whole genome shotgun (WGS) entry which is preliminary data.</text>
</comment>
<dbReference type="PROSITE" id="PS51257">
    <property type="entry name" value="PROKAR_LIPOPROTEIN"/>
    <property type="match status" value="1"/>
</dbReference>
<evidence type="ECO:0000256" key="1">
    <source>
        <dbReference type="ARBA" id="ARBA00001947"/>
    </source>
</evidence>
<evidence type="ECO:0000256" key="3">
    <source>
        <dbReference type="ARBA" id="ARBA00022723"/>
    </source>
</evidence>
<evidence type="ECO:0000256" key="7">
    <source>
        <dbReference type="SAM" id="SignalP"/>
    </source>
</evidence>
<gene>
    <name evidence="9" type="ORF">CWI75_14030</name>
</gene>
<keyword evidence="6" id="KW-0482">Metalloprotease</keyword>
<evidence type="ECO:0000256" key="5">
    <source>
        <dbReference type="ARBA" id="ARBA00022833"/>
    </source>
</evidence>
<keyword evidence="10" id="KW-1185">Reference proteome</keyword>
<dbReference type="Proteomes" id="UP000234845">
    <property type="component" value="Unassembled WGS sequence"/>
</dbReference>
<name>A0A2N5Y0D9_9GAMM</name>
<dbReference type="GO" id="GO:0051603">
    <property type="term" value="P:proteolysis involved in protein catabolic process"/>
    <property type="evidence" value="ECO:0007669"/>
    <property type="project" value="TreeGrafter"/>
</dbReference>
<evidence type="ECO:0000313" key="9">
    <source>
        <dbReference type="EMBL" id="PLW81858.1"/>
    </source>
</evidence>
<organism evidence="9 10">
    <name type="scientific">Kineobactrum sediminis</name>
    <dbReference type="NCBI Taxonomy" id="1905677"/>
    <lineage>
        <taxon>Bacteria</taxon>
        <taxon>Pseudomonadati</taxon>
        <taxon>Pseudomonadota</taxon>
        <taxon>Gammaproteobacteria</taxon>
        <taxon>Cellvibrionales</taxon>
        <taxon>Halieaceae</taxon>
        <taxon>Kineobactrum</taxon>
    </lineage>
</organism>
<feature type="chain" id="PRO_5014672452" evidence="7">
    <location>
        <begin position="19"/>
        <end position="477"/>
    </location>
</feature>
<proteinExistence type="predicted"/>